<dbReference type="STRING" id="83767.SAMN05660652_03161"/>
<dbReference type="Pfam" id="PF00072">
    <property type="entry name" value="Response_reg"/>
    <property type="match status" value="1"/>
</dbReference>
<dbReference type="AlphaFoldDB" id="A0A1G8JBK5"/>
<protein>
    <submittedName>
        <fullName evidence="5">Response regulator receiver domain-containing protein</fullName>
    </submittedName>
</protein>
<accession>A0A1G8JBK5</accession>
<keyword evidence="1" id="KW-0597">Phosphoprotein</keyword>
<dbReference type="PROSITE" id="PS50110">
    <property type="entry name" value="RESPONSE_REGULATORY"/>
    <property type="match status" value="1"/>
</dbReference>
<dbReference type="Gene3D" id="3.40.50.2300">
    <property type="match status" value="1"/>
</dbReference>
<dbReference type="Proteomes" id="UP000198607">
    <property type="component" value="Unassembled WGS sequence"/>
</dbReference>
<evidence type="ECO:0000313" key="6">
    <source>
        <dbReference type="Proteomes" id="UP000198607"/>
    </source>
</evidence>
<organism evidence="5 6">
    <name type="scientific">Propionivibrio dicarboxylicus</name>
    <dbReference type="NCBI Taxonomy" id="83767"/>
    <lineage>
        <taxon>Bacteria</taxon>
        <taxon>Pseudomonadati</taxon>
        <taxon>Pseudomonadota</taxon>
        <taxon>Betaproteobacteria</taxon>
        <taxon>Rhodocyclales</taxon>
        <taxon>Rhodocyclaceae</taxon>
        <taxon>Propionivibrio</taxon>
    </lineage>
</organism>
<keyword evidence="2" id="KW-0902">Two-component regulatory system</keyword>
<dbReference type="InterPro" id="IPR011006">
    <property type="entry name" value="CheY-like_superfamily"/>
</dbReference>
<comment type="caution">
    <text evidence="3">Lacks conserved residue(s) required for the propagation of feature annotation.</text>
</comment>
<evidence type="ECO:0000259" key="4">
    <source>
        <dbReference type="PROSITE" id="PS50110"/>
    </source>
</evidence>
<evidence type="ECO:0000256" key="2">
    <source>
        <dbReference type="ARBA" id="ARBA00023012"/>
    </source>
</evidence>
<proteinExistence type="predicted"/>
<dbReference type="GO" id="GO:0000160">
    <property type="term" value="P:phosphorelay signal transduction system"/>
    <property type="evidence" value="ECO:0007669"/>
    <property type="project" value="UniProtKB-KW"/>
</dbReference>
<sequence length="75" mass="8465">MPSMDGIEATRRIRRNARRGNVPIIAVTASAFEQDRVHCNRAGMDDFVAKPVHAEDLYQVLARWLKDVASDANRN</sequence>
<evidence type="ECO:0000256" key="1">
    <source>
        <dbReference type="ARBA" id="ARBA00022553"/>
    </source>
</evidence>
<gene>
    <name evidence="5" type="ORF">SAMN05660652_03161</name>
</gene>
<evidence type="ECO:0000313" key="5">
    <source>
        <dbReference type="EMBL" id="SDI28367.1"/>
    </source>
</evidence>
<dbReference type="SUPFAM" id="SSF52172">
    <property type="entry name" value="CheY-like"/>
    <property type="match status" value="1"/>
</dbReference>
<name>A0A1G8JBK5_9RHOO</name>
<dbReference type="PANTHER" id="PTHR45339:SF1">
    <property type="entry name" value="HYBRID SIGNAL TRANSDUCTION HISTIDINE KINASE J"/>
    <property type="match status" value="1"/>
</dbReference>
<keyword evidence="6" id="KW-1185">Reference proteome</keyword>
<evidence type="ECO:0000256" key="3">
    <source>
        <dbReference type="PROSITE-ProRule" id="PRU00169"/>
    </source>
</evidence>
<reference evidence="5 6" key="1">
    <citation type="submission" date="2016-10" db="EMBL/GenBank/DDBJ databases">
        <authorList>
            <person name="de Groot N.N."/>
        </authorList>
    </citation>
    <scope>NUCLEOTIDE SEQUENCE [LARGE SCALE GENOMIC DNA]</scope>
    <source>
        <strain evidence="5 6">DSM 5885</strain>
    </source>
</reference>
<dbReference type="EMBL" id="FNCY01000016">
    <property type="protein sequence ID" value="SDI28367.1"/>
    <property type="molecule type" value="Genomic_DNA"/>
</dbReference>
<feature type="domain" description="Response regulatory" evidence="4">
    <location>
        <begin position="1"/>
        <end position="65"/>
    </location>
</feature>
<dbReference type="InterPro" id="IPR001789">
    <property type="entry name" value="Sig_transdc_resp-reg_receiver"/>
</dbReference>
<dbReference type="PANTHER" id="PTHR45339">
    <property type="entry name" value="HYBRID SIGNAL TRANSDUCTION HISTIDINE KINASE J"/>
    <property type="match status" value="1"/>
</dbReference>